<accession>A0AA95B5D2</accession>
<evidence type="ECO:0000313" key="2">
    <source>
        <dbReference type="EMBL" id="TYS54424.1"/>
    </source>
</evidence>
<proteinExistence type="predicted"/>
<dbReference type="EMBL" id="VTEU01000015">
    <property type="protein sequence ID" value="TYS54424.1"/>
    <property type="molecule type" value="Genomic_DNA"/>
</dbReference>
<feature type="compositionally biased region" description="Polar residues" evidence="1">
    <location>
        <begin position="79"/>
        <end position="88"/>
    </location>
</feature>
<dbReference type="AlphaFoldDB" id="A0AA95B5D2"/>
<dbReference type="RefSeq" id="WP_148967099.1">
    <property type="nucleotide sequence ID" value="NZ_JBNIKZ010000006.1"/>
</dbReference>
<protein>
    <submittedName>
        <fullName evidence="2">Uncharacterized protein</fullName>
    </submittedName>
</protein>
<evidence type="ECO:0000256" key="1">
    <source>
        <dbReference type="SAM" id="MobiDB-lite"/>
    </source>
</evidence>
<dbReference type="Proteomes" id="UP000323393">
    <property type="component" value="Unassembled WGS sequence"/>
</dbReference>
<reference evidence="2 3" key="1">
    <citation type="submission" date="2019-08" db="EMBL/GenBank/DDBJ databases">
        <title>Bacillus genomes from the desert of Cuatro Cienegas, Coahuila.</title>
        <authorList>
            <person name="Olmedo-Alvarez G."/>
        </authorList>
    </citation>
    <scope>NUCLEOTIDE SEQUENCE [LARGE SCALE GENOMIC DNA]</scope>
    <source>
        <strain evidence="2 3">CH88_3T</strain>
    </source>
</reference>
<comment type="caution">
    <text evidence="2">The sequence shown here is derived from an EMBL/GenBank/DDBJ whole genome shotgun (WGS) entry which is preliminary data.</text>
</comment>
<sequence>MKNIDKRNRLDESPFSYRISKDNTIFLDYENRQVKILKGKEANKFLERMEAADDDKAKQLIMAKITGNFKRGNEKSANSDKQNNFMGS</sequence>
<gene>
    <name evidence="2" type="ORF">FZC74_20155</name>
</gene>
<organism evidence="2 3">
    <name type="scientific">Sutcliffiella horikoshii</name>
    <dbReference type="NCBI Taxonomy" id="79883"/>
    <lineage>
        <taxon>Bacteria</taxon>
        <taxon>Bacillati</taxon>
        <taxon>Bacillota</taxon>
        <taxon>Bacilli</taxon>
        <taxon>Bacillales</taxon>
        <taxon>Bacillaceae</taxon>
        <taxon>Sutcliffiella</taxon>
    </lineage>
</organism>
<evidence type="ECO:0000313" key="3">
    <source>
        <dbReference type="Proteomes" id="UP000323393"/>
    </source>
</evidence>
<name>A0AA95B5D2_9BACI</name>
<feature type="region of interest" description="Disordered" evidence="1">
    <location>
        <begin position="68"/>
        <end position="88"/>
    </location>
</feature>